<dbReference type="SUPFAM" id="SSF51445">
    <property type="entry name" value="(Trans)glycosidases"/>
    <property type="match status" value="1"/>
</dbReference>
<evidence type="ECO:0000256" key="2">
    <source>
        <dbReference type="SAM" id="SignalP"/>
    </source>
</evidence>
<dbReference type="Gene3D" id="3.20.20.80">
    <property type="entry name" value="Glycosidases"/>
    <property type="match status" value="1"/>
</dbReference>
<name>A0A5P1ERS7_ASPOF</name>
<keyword evidence="2" id="KW-0732">Signal</keyword>
<keyword evidence="4" id="KW-1185">Reference proteome</keyword>
<protein>
    <recommendedName>
        <fullName evidence="5">Beta-glucosidase</fullName>
    </recommendedName>
</protein>
<evidence type="ECO:0000256" key="1">
    <source>
        <dbReference type="ARBA" id="ARBA00010838"/>
    </source>
</evidence>
<dbReference type="GO" id="GO:0008422">
    <property type="term" value="F:beta-glucosidase activity"/>
    <property type="evidence" value="ECO:0007669"/>
    <property type="project" value="UniProtKB-ARBA"/>
</dbReference>
<dbReference type="OrthoDB" id="784637at2759"/>
<gene>
    <name evidence="3" type="ORF">A4U43_C05F10650</name>
</gene>
<accession>A0A5P1ERS7</accession>
<dbReference type="AlphaFoldDB" id="A0A5P1ERS7"/>
<dbReference type="InterPro" id="IPR017853">
    <property type="entry name" value="GH"/>
</dbReference>
<dbReference type="EMBL" id="CM007385">
    <property type="protein sequence ID" value="ONK68363.1"/>
    <property type="molecule type" value="Genomic_DNA"/>
</dbReference>
<dbReference type="Pfam" id="PF00232">
    <property type="entry name" value="Glyco_hydro_1"/>
    <property type="match status" value="1"/>
</dbReference>
<dbReference type="Gramene" id="ONK68363">
    <property type="protein sequence ID" value="ONK68363"/>
    <property type="gene ID" value="A4U43_C05F10650"/>
</dbReference>
<evidence type="ECO:0000313" key="3">
    <source>
        <dbReference type="EMBL" id="ONK68363.1"/>
    </source>
</evidence>
<feature type="signal peptide" evidence="2">
    <location>
        <begin position="1"/>
        <end position="27"/>
    </location>
</feature>
<dbReference type="GO" id="GO:0005975">
    <property type="term" value="P:carbohydrate metabolic process"/>
    <property type="evidence" value="ECO:0007669"/>
    <property type="project" value="InterPro"/>
</dbReference>
<comment type="similarity">
    <text evidence="1">Belongs to the glycosyl hydrolase 1 family.</text>
</comment>
<sequence>MGCLGGSVLRRLLLAVIATEMLQVVVAVTEQDEAGSLNRSSFPAGFVFGTATSSYQIEGCANEGGRGPSIWDTFTQKHPGHSLMHRHALQFSELFTINFILED</sequence>
<proteinExistence type="inferred from homology"/>
<organism evidence="3 4">
    <name type="scientific">Asparagus officinalis</name>
    <name type="common">Garden asparagus</name>
    <dbReference type="NCBI Taxonomy" id="4686"/>
    <lineage>
        <taxon>Eukaryota</taxon>
        <taxon>Viridiplantae</taxon>
        <taxon>Streptophyta</taxon>
        <taxon>Embryophyta</taxon>
        <taxon>Tracheophyta</taxon>
        <taxon>Spermatophyta</taxon>
        <taxon>Magnoliopsida</taxon>
        <taxon>Liliopsida</taxon>
        <taxon>Asparagales</taxon>
        <taxon>Asparagaceae</taxon>
        <taxon>Asparagoideae</taxon>
        <taxon>Asparagus</taxon>
    </lineage>
</organism>
<evidence type="ECO:0008006" key="5">
    <source>
        <dbReference type="Google" id="ProtNLM"/>
    </source>
</evidence>
<evidence type="ECO:0000313" key="4">
    <source>
        <dbReference type="Proteomes" id="UP000243459"/>
    </source>
</evidence>
<dbReference type="Proteomes" id="UP000243459">
    <property type="component" value="Chromosome 5"/>
</dbReference>
<reference evidence="4" key="1">
    <citation type="journal article" date="2017" name="Nat. Commun.">
        <title>The asparagus genome sheds light on the origin and evolution of a young Y chromosome.</title>
        <authorList>
            <person name="Harkess A."/>
            <person name="Zhou J."/>
            <person name="Xu C."/>
            <person name="Bowers J.E."/>
            <person name="Van der Hulst R."/>
            <person name="Ayyampalayam S."/>
            <person name="Mercati F."/>
            <person name="Riccardi P."/>
            <person name="McKain M.R."/>
            <person name="Kakrana A."/>
            <person name="Tang H."/>
            <person name="Ray J."/>
            <person name="Groenendijk J."/>
            <person name="Arikit S."/>
            <person name="Mathioni S.M."/>
            <person name="Nakano M."/>
            <person name="Shan H."/>
            <person name="Telgmann-Rauber A."/>
            <person name="Kanno A."/>
            <person name="Yue Z."/>
            <person name="Chen H."/>
            <person name="Li W."/>
            <person name="Chen Y."/>
            <person name="Xu X."/>
            <person name="Zhang Y."/>
            <person name="Luo S."/>
            <person name="Chen H."/>
            <person name="Gao J."/>
            <person name="Mao Z."/>
            <person name="Pires J.C."/>
            <person name="Luo M."/>
            <person name="Kudrna D."/>
            <person name="Wing R.A."/>
            <person name="Meyers B.C."/>
            <person name="Yi K."/>
            <person name="Kong H."/>
            <person name="Lavrijsen P."/>
            <person name="Sunseri F."/>
            <person name="Falavigna A."/>
            <person name="Ye Y."/>
            <person name="Leebens-Mack J.H."/>
            <person name="Chen G."/>
        </authorList>
    </citation>
    <scope>NUCLEOTIDE SEQUENCE [LARGE SCALE GENOMIC DNA]</scope>
    <source>
        <strain evidence="4">cv. DH0086</strain>
    </source>
</reference>
<feature type="chain" id="PRO_5024392182" description="Beta-glucosidase" evidence="2">
    <location>
        <begin position="28"/>
        <end position="103"/>
    </location>
</feature>
<dbReference type="InterPro" id="IPR001360">
    <property type="entry name" value="Glyco_hydro_1"/>
</dbReference>